<proteinExistence type="predicted"/>
<dbReference type="AlphaFoldDB" id="A0A8H3E4W2"/>
<feature type="non-terminal residue" evidence="4">
    <location>
        <position position="1"/>
    </location>
</feature>
<dbReference type="Gene3D" id="3.30.160.60">
    <property type="entry name" value="Classic Zinc Finger"/>
    <property type="match status" value="1"/>
</dbReference>
<dbReference type="SMART" id="SM00355">
    <property type="entry name" value="ZnF_C2H2"/>
    <property type="match status" value="1"/>
</dbReference>
<organism evidence="4 5">
    <name type="scientific">Rhizoctonia solani</name>
    <dbReference type="NCBI Taxonomy" id="456999"/>
    <lineage>
        <taxon>Eukaryota</taxon>
        <taxon>Fungi</taxon>
        <taxon>Dikarya</taxon>
        <taxon>Basidiomycota</taxon>
        <taxon>Agaricomycotina</taxon>
        <taxon>Agaricomycetes</taxon>
        <taxon>Cantharellales</taxon>
        <taxon>Ceratobasidiaceae</taxon>
        <taxon>Rhizoctonia</taxon>
    </lineage>
</organism>
<dbReference type="Proteomes" id="UP000663827">
    <property type="component" value="Unassembled WGS sequence"/>
</dbReference>
<dbReference type="GO" id="GO:0008270">
    <property type="term" value="F:zinc ion binding"/>
    <property type="evidence" value="ECO:0007669"/>
    <property type="project" value="UniProtKB-KW"/>
</dbReference>
<gene>
    <name evidence="4" type="ORF">RDB_LOCUS106542</name>
</gene>
<evidence type="ECO:0000313" key="5">
    <source>
        <dbReference type="Proteomes" id="UP000663827"/>
    </source>
</evidence>
<feature type="region of interest" description="Disordered" evidence="2">
    <location>
        <begin position="70"/>
        <end position="93"/>
    </location>
</feature>
<keyword evidence="1" id="KW-0863">Zinc-finger</keyword>
<comment type="caution">
    <text evidence="4">The sequence shown here is derived from an EMBL/GenBank/DDBJ whole genome shotgun (WGS) entry which is preliminary data.</text>
</comment>
<protein>
    <recommendedName>
        <fullName evidence="3">C2H2-type domain-containing protein</fullName>
    </recommendedName>
</protein>
<dbReference type="EMBL" id="CAJNJQ010002284">
    <property type="protein sequence ID" value="CAE7171265.1"/>
    <property type="molecule type" value="Genomic_DNA"/>
</dbReference>
<feature type="compositionally biased region" description="Basic and acidic residues" evidence="2">
    <location>
        <begin position="378"/>
        <end position="388"/>
    </location>
</feature>
<keyword evidence="1" id="KW-0479">Metal-binding</keyword>
<feature type="compositionally biased region" description="Basic and acidic residues" evidence="2">
    <location>
        <begin position="759"/>
        <end position="771"/>
    </location>
</feature>
<evidence type="ECO:0000259" key="3">
    <source>
        <dbReference type="PROSITE" id="PS50157"/>
    </source>
</evidence>
<feature type="compositionally biased region" description="Basic residues" evidence="2">
    <location>
        <begin position="826"/>
        <end position="839"/>
    </location>
</feature>
<feature type="compositionally biased region" description="Basic and acidic residues" evidence="2">
    <location>
        <begin position="803"/>
        <end position="825"/>
    </location>
</feature>
<name>A0A8H3E4W2_9AGAM</name>
<accession>A0A8H3E4W2</accession>
<evidence type="ECO:0000256" key="1">
    <source>
        <dbReference type="PROSITE-ProRule" id="PRU00042"/>
    </source>
</evidence>
<feature type="compositionally biased region" description="Polar residues" evidence="2">
    <location>
        <begin position="621"/>
        <end position="632"/>
    </location>
</feature>
<dbReference type="InterPro" id="IPR013087">
    <property type="entry name" value="Znf_C2H2_type"/>
</dbReference>
<dbReference type="PROSITE" id="PS50157">
    <property type="entry name" value="ZINC_FINGER_C2H2_2"/>
    <property type="match status" value="1"/>
</dbReference>
<feature type="compositionally biased region" description="Polar residues" evidence="2">
    <location>
        <begin position="78"/>
        <end position="87"/>
    </location>
</feature>
<dbReference type="SUPFAM" id="SSF57667">
    <property type="entry name" value="beta-beta-alpha zinc fingers"/>
    <property type="match status" value="1"/>
</dbReference>
<feature type="domain" description="C2H2-type" evidence="3">
    <location>
        <begin position="806"/>
        <end position="833"/>
    </location>
</feature>
<feature type="compositionally biased region" description="Polar residues" evidence="2">
    <location>
        <begin position="746"/>
        <end position="758"/>
    </location>
</feature>
<evidence type="ECO:0000313" key="4">
    <source>
        <dbReference type="EMBL" id="CAE7171265.1"/>
    </source>
</evidence>
<reference evidence="4" key="1">
    <citation type="submission" date="2021-01" db="EMBL/GenBank/DDBJ databases">
        <authorList>
            <person name="Kaushik A."/>
        </authorList>
    </citation>
    <scope>NUCLEOTIDE SEQUENCE</scope>
    <source>
        <strain evidence="4">AG5</strain>
    </source>
</reference>
<feature type="region of interest" description="Disordered" evidence="2">
    <location>
        <begin position="594"/>
        <end position="635"/>
    </location>
</feature>
<feature type="region of interest" description="Disordered" evidence="2">
    <location>
        <begin position="713"/>
        <end position="839"/>
    </location>
</feature>
<keyword evidence="1" id="KW-0862">Zinc</keyword>
<evidence type="ECO:0000256" key="2">
    <source>
        <dbReference type="SAM" id="MobiDB-lite"/>
    </source>
</evidence>
<sequence>MDDPLGEAHLPRPYTGGPRPSRVYRSQPPYSLFSKPGDSGRSSDFAPCGSTPKVPFAAPVLDQECIASKGSRSEVHSYNDSTLPSTRSAHKQARSLLDSLVGKPPPPDSHPIIPRRVSALNLPSSSSQTNFDSSRLPPIHPAHSWVNRTRNPILAADANASHRPHGLVRNFFDLLIFGVLCLAGYVFMRNNHLPQLTDPESNTSSAPPFPEKIALPAPTIRILADRSISITEAPQPDLVALLLTYARCVLITLPTLYCSLRLYSHFFPSEEERRCRGPRGNLRPKVAHSSSSHETYNHSRLLILENLHRRLEAVQVAENFAQKRALWAGEADRDEGSDSGVRTSICAASGGLVAGKHPPDYFSTIDDSNNRINPRPQEIGDRTDHIQEHSPGPSPVGWDPPSKAVSKEMVSQLRCYPDISVVSLQDVLGLPSVRRRRPKWRWPYSRKRSKLKHRLASSPLGWPPYRTFFPGSQFVKGCSADPNWEPGGSGDPFAIDLSIFSGYGCFPDYLGPTNGDSIWSGQGPGSELQQALETSEKSHQAPLDSIELTPDTLVSQPYYYDRGNLPVRVPPYAPPSPVPLLVHCQLNARGPDWNSTGLVTNAPAPQPQDHNTDHSAINAPSAPSSTYAQPSTHESERHAGFVAGCKFASCGTISWPQECTPEWNAGFHAGCMFANRTSVGSSSAPRPPPGPASPSAQAVALLVPAANEPNADILSLPTVTDPDHSTTQTSPLPHPFQESADRVVADQSQAQPSSSTTERIARRGDTPHDSRTNAISTSLESAPGANDASTNSSIGPTRRGRDRNRYACDVCDKKFPQKQRLDNHIQRHHRGQPNGKSHT</sequence>
<dbReference type="PROSITE" id="PS00028">
    <property type="entry name" value="ZINC_FINGER_C2H2_1"/>
    <property type="match status" value="1"/>
</dbReference>
<feature type="region of interest" description="Disordered" evidence="2">
    <location>
        <begin position="1"/>
        <end position="55"/>
    </location>
</feature>
<dbReference type="InterPro" id="IPR036236">
    <property type="entry name" value="Znf_C2H2_sf"/>
</dbReference>
<feature type="region of interest" description="Disordered" evidence="2">
    <location>
        <begin position="362"/>
        <end position="401"/>
    </location>
</feature>